<keyword evidence="1" id="KW-0238">DNA-binding</keyword>
<dbReference type="SUPFAM" id="SSF46955">
    <property type="entry name" value="Putative DNA-binding domain"/>
    <property type="match status" value="1"/>
</dbReference>
<dbReference type="Pfam" id="PF13411">
    <property type="entry name" value="MerR_1"/>
    <property type="match status" value="1"/>
</dbReference>
<dbReference type="PANTHER" id="PTHR30204:SF85">
    <property type="entry name" value="MULTIDRUG-EFFLUX TRANSPORTER 2 REGULATOR"/>
    <property type="match status" value="1"/>
</dbReference>
<dbReference type="AlphaFoldDB" id="A0A3E3HVI9"/>
<dbReference type="InterPro" id="IPR011256">
    <property type="entry name" value="Reg_factor_effector_dom_sf"/>
</dbReference>
<dbReference type="PANTHER" id="PTHR30204">
    <property type="entry name" value="REDOX-CYCLING DRUG-SENSING TRANSCRIPTIONAL ACTIVATOR SOXR"/>
    <property type="match status" value="1"/>
</dbReference>
<dbReference type="SUPFAM" id="SSF55136">
    <property type="entry name" value="Probable bacterial effector-binding domain"/>
    <property type="match status" value="1"/>
</dbReference>
<dbReference type="InterPro" id="IPR009061">
    <property type="entry name" value="DNA-bd_dom_put_sf"/>
</dbReference>
<name>A0A3E3HVI9_9FIRM</name>
<dbReference type="GO" id="GO:0003677">
    <property type="term" value="F:DNA binding"/>
    <property type="evidence" value="ECO:0007669"/>
    <property type="project" value="UniProtKB-KW"/>
</dbReference>
<organism evidence="3 4">
    <name type="scientific">Eisenbergiella massiliensis</name>
    <dbReference type="NCBI Taxonomy" id="1720294"/>
    <lineage>
        <taxon>Bacteria</taxon>
        <taxon>Bacillati</taxon>
        <taxon>Bacillota</taxon>
        <taxon>Clostridia</taxon>
        <taxon>Lachnospirales</taxon>
        <taxon>Lachnospiraceae</taxon>
        <taxon>Eisenbergiella</taxon>
    </lineage>
</organism>
<dbReference type="Proteomes" id="UP000260812">
    <property type="component" value="Unassembled WGS sequence"/>
</dbReference>
<dbReference type="Gene3D" id="3.20.80.10">
    <property type="entry name" value="Regulatory factor, effector binding domain"/>
    <property type="match status" value="1"/>
</dbReference>
<accession>A0A3E3HVI9</accession>
<evidence type="ECO:0000313" key="3">
    <source>
        <dbReference type="EMBL" id="RGE55848.1"/>
    </source>
</evidence>
<dbReference type="EMBL" id="QVLV01000035">
    <property type="protein sequence ID" value="RGE55848.1"/>
    <property type="molecule type" value="Genomic_DNA"/>
</dbReference>
<evidence type="ECO:0000313" key="4">
    <source>
        <dbReference type="Proteomes" id="UP000260812"/>
    </source>
</evidence>
<dbReference type="GO" id="GO:0003700">
    <property type="term" value="F:DNA-binding transcription factor activity"/>
    <property type="evidence" value="ECO:0007669"/>
    <property type="project" value="InterPro"/>
</dbReference>
<dbReference type="SMART" id="SM00422">
    <property type="entry name" value="HTH_MERR"/>
    <property type="match status" value="1"/>
</dbReference>
<protein>
    <submittedName>
        <fullName evidence="3">MerR family transcriptional regulator</fullName>
    </submittedName>
</protein>
<dbReference type="PROSITE" id="PS50937">
    <property type="entry name" value="HTH_MERR_2"/>
    <property type="match status" value="1"/>
</dbReference>
<proteinExistence type="predicted"/>
<evidence type="ECO:0000256" key="1">
    <source>
        <dbReference type="ARBA" id="ARBA00023125"/>
    </source>
</evidence>
<evidence type="ECO:0000259" key="2">
    <source>
        <dbReference type="PROSITE" id="PS50937"/>
    </source>
</evidence>
<sequence>MEVFMPTKSLLFTTGQFARLHHLNKRTLHYYDEIGLFSPAFKGENDYRYYTWQQSADLENILALRELHMSIDEIRSYLHSPNAQSFLALSERKIGEIDETIQHLTKLRAIMQKKQEMLHLSMQIKDGQIDTVRCEEEYLFITPLPPSEPLPEQKQMQMDTLLSHLQTAWDLSEYKTGCGSLLSLEKIKQHRFDEYDGLFTSLEQPAQISGIYRKPAGLYLRAFCVGSWDRLPALYGRMLAFARKKGWELQGYSYEIGLNEFAISDSEEYVTQVTILVS</sequence>
<keyword evidence="4" id="KW-1185">Reference proteome</keyword>
<dbReference type="Gene3D" id="1.10.1660.10">
    <property type="match status" value="1"/>
</dbReference>
<dbReference type="InterPro" id="IPR047057">
    <property type="entry name" value="MerR_fam"/>
</dbReference>
<gene>
    <name evidence="3" type="ORF">DXC51_27230</name>
</gene>
<comment type="caution">
    <text evidence="3">The sequence shown here is derived from an EMBL/GenBank/DDBJ whole genome shotgun (WGS) entry which is preliminary data.</text>
</comment>
<dbReference type="InterPro" id="IPR000551">
    <property type="entry name" value="MerR-type_HTH_dom"/>
</dbReference>
<feature type="domain" description="HTH merR-type" evidence="2">
    <location>
        <begin position="11"/>
        <end position="80"/>
    </location>
</feature>
<reference evidence="3" key="1">
    <citation type="submission" date="2018-08" db="EMBL/GenBank/DDBJ databases">
        <title>A genome reference for cultivated species of the human gut microbiota.</title>
        <authorList>
            <person name="Zou Y."/>
            <person name="Xue W."/>
            <person name="Luo G."/>
        </authorList>
    </citation>
    <scope>NUCLEOTIDE SEQUENCE [LARGE SCALE GENOMIC DNA]</scope>
    <source>
        <strain evidence="3">TF05-5AC</strain>
    </source>
</reference>